<dbReference type="SUPFAM" id="SSF47203">
    <property type="entry name" value="Acyl-CoA dehydrogenase C-terminal domain-like"/>
    <property type="match status" value="1"/>
</dbReference>
<evidence type="ECO:0000256" key="1">
    <source>
        <dbReference type="ARBA" id="ARBA00001974"/>
    </source>
</evidence>
<dbReference type="InterPro" id="IPR009075">
    <property type="entry name" value="AcylCo_DH/oxidase_C"/>
</dbReference>
<dbReference type="Pfam" id="PF00441">
    <property type="entry name" value="Acyl-CoA_dh_1"/>
    <property type="match status" value="1"/>
</dbReference>
<dbReference type="PANTHER" id="PTHR43884">
    <property type="entry name" value="ACYL-COA DEHYDROGENASE"/>
    <property type="match status" value="1"/>
</dbReference>
<proteinExistence type="inferred from homology"/>
<reference evidence="9" key="1">
    <citation type="submission" date="2020-05" db="EMBL/GenBank/DDBJ databases">
        <authorList>
            <person name="Chiriac C."/>
            <person name="Salcher M."/>
            <person name="Ghai R."/>
            <person name="Kavagutti S V."/>
        </authorList>
    </citation>
    <scope>NUCLEOTIDE SEQUENCE</scope>
</reference>
<dbReference type="Pfam" id="PF02771">
    <property type="entry name" value="Acyl-CoA_dh_N"/>
    <property type="match status" value="1"/>
</dbReference>
<dbReference type="GO" id="GO:0003995">
    <property type="term" value="F:acyl-CoA dehydrogenase activity"/>
    <property type="evidence" value="ECO:0007669"/>
    <property type="project" value="TreeGrafter"/>
</dbReference>
<dbReference type="GO" id="GO:0050660">
    <property type="term" value="F:flavin adenine dinucleotide binding"/>
    <property type="evidence" value="ECO:0007669"/>
    <property type="project" value="InterPro"/>
</dbReference>
<keyword evidence="4" id="KW-0274">FAD</keyword>
<dbReference type="InterPro" id="IPR046373">
    <property type="entry name" value="Acyl-CoA_Oxase/DH_mid-dom_sf"/>
</dbReference>
<dbReference type="Gene3D" id="2.40.110.10">
    <property type="entry name" value="Butyryl-CoA Dehydrogenase, subunit A, domain 2"/>
    <property type="match status" value="1"/>
</dbReference>
<dbReference type="InterPro" id="IPR037069">
    <property type="entry name" value="AcylCoA_DH/ox_N_sf"/>
</dbReference>
<feature type="domain" description="Acyl-CoA dehydrogenase/oxidase C-terminal" evidence="6">
    <location>
        <begin position="242"/>
        <end position="391"/>
    </location>
</feature>
<feature type="domain" description="Acyl-CoA dehydrogenase/oxidase N-terminal" evidence="8">
    <location>
        <begin position="11"/>
        <end position="122"/>
    </location>
</feature>
<dbReference type="InterPro" id="IPR006091">
    <property type="entry name" value="Acyl-CoA_Oxase/DH_mid-dom"/>
</dbReference>
<dbReference type="FunFam" id="1.20.140.10:FF:000001">
    <property type="entry name" value="Acyl-CoA dehydrogenase"/>
    <property type="match status" value="1"/>
</dbReference>
<protein>
    <submittedName>
        <fullName evidence="9">Unannotated protein</fullName>
    </submittedName>
</protein>
<dbReference type="AlphaFoldDB" id="A0A6J7KYK5"/>
<dbReference type="PIRSF" id="PIRSF016578">
    <property type="entry name" value="HsaA"/>
    <property type="match status" value="1"/>
</dbReference>
<accession>A0A6J7KYK5</accession>
<comment type="cofactor">
    <cofactor evidence="1">
        <name>FAD</name>
        <dbReference type="ChEBI" id="CHEBI:57692"/>
    </cofactor>
</comment>
<evidence type="ECO:0000256" key="3">
    <source>
        <dbReference type="ARBA" id="ARBA00022630"/>
    </source>
</evidence>
<evidence type="ECO:0000259" key="7">
    <source>
        <dbReference type="Pfam" id="PF02770"/>
    </source>
</evidence>
<dbReference type="SUPFAM" id="SSF56645">
    <property type="entry name" value="Acyl-CoA dehydrogenase NM domain-like"/>
    <property type="match status" value="1"/>
</dbReference>
<sequence length="397" mass="43930">MPRLCQTEGLTEDQTEILKAVRQFVDEKIIPVANELEHKDEYPTEIVEGLKELGIFGLMIPEEYDGLGESLLTYALCVEEIARGWMSVSGVINTHFIVAYMLMHHGTEEQKQKYLPRMATGEVRGAFSMSEPGLGSDVSAISTKAVRDGDDYVINGQKMWLTNGGSSTLIAVLTKTDEGAETPYKNMTTFLVEKEPGFGETAPGLTIPGKIDKMGYKGVDTTEAIFENHRISADQVLGGEPGKGFYQMMDGVEVGRVNVAARACGIANRAFELGVAYSQQRETFGKPIAEHQAVLFRLAEMATKVETAHTMMVKAARMKDSGQRMDVEAGMAKMLASEYCNEVVEASFRIHGGYGYSKEYEIERLYRESAFMLIGEGTSDIQKMIIGRSLLKDYKLR</sequence>
<keyword evidence="3" id="KW-0285">Flavoprotein</keyword>
<evidence type="ECO:0000259" key="8">
    <source>
        <dbReference type="Pfam" id="PF02771"/>
    </source>
</evidence>
<evidence type="ECO:0000313" key="9">
    <source>
        <dbReference type="EMBL" id="CAB4959279.1"/>
    </source>
</evidence>
<dbReference type="InterPro" id="IPR009100">
    <property type="entry name" value="AcylCoA_DH/oxidase_NM_dom_sf"/>
</dbReference>
<name>A0A6J7KYK5_9ZZZZ</name>
<evidence type="ECO:0000256" key="4">
    <source>
        <dbReference type="ARBA" id="ARBA00022827"/>
    </source>
</evidence>
<keyword evidence="5" id="KW-0560">Oxidoreductase</keyword>
<dbReference type="InterPro" id="IPR013786">
    <property type="entry name" value="AcylCoA_DH/ox_N"/>
</dbReference>
<dbReference type="Gene3D" id="1.20.140.10">
    <property type="entry name" value="Butyryl-CoA Dehydrogenase, subunit A, domain 3"/>
    <property type="match status" value="1"/>
</dbReference>
<dbReference type="PANTHER" id="PTHR43884:SF12">
    <property type="entry name" value="ISOVALERYL-COA DEHYDROGENASE, MITOCHONDRIAL-RELATED"/>
    <property type="match status" value="1"/>
</dbReference>
<organism evidence="9">
    <name type="scientific">freshwater metagenome</name>
    <dbReference type="NCBI Taxonomy" id="449393"/>
    <lineage>
        <taxon>unclassified sequences</taxon>
        <taxon>metagenomes</taxon>
        <taxon>ecological metagenomes</taxon>
    </lineage>
</organism>
<evidence type="ECO:0000256" key="5">
    <source>
        <dbReference type="ARBA" id="ARBA00023002"/>
    </source>
</evidence>
<evidence type="ECO:0000259" key="6">
    <source>
        <dbReference type="Pfam" id="PF00441"/>
    </source>
</evidence>
<comment type="similarity">
    <text evidence="2">Belongs to the acyl-CoA dehydrogenase family.</text>
</comment>
<evidence type="ECO:0000256" key="2">
    <source>
        <dbReference type="ARBA" id="ARBA00009347"/>
    </source>
</evidence>
<dbReference type="Pfam" id="PF02770">
    <property type="entry name" value="Acyl-CoA_dh_M"/>
    <property type="match status" value="1"/>
</dbReference>
<dbReference type="FunFam" id="1.10.540.10:FF:000008">
    <property type="entry name" value="Acyl-CoA dehydrogenase"/>
    <property type="match status" value="1"/>
</dbReference>
<dbReference type="Gene3D" id="1.10.540.10">
    <property type="entry name" value="Acyl-CoA dehydrogenase/oxidase, N-terminal domain"/>
    <property type="match status" value="1"/>
</dbReference>
<dbReference type="EMBL" id="CAFBMW010000033">
    <property type="protein sequence ID" value="CAB4959279.1"/>
    <property type="molecule type" value="Genomic_DNA"/>
</dbReference>
<dbReference type="InterPro" id="IPR036250">
    <property type="entry name" value="AcylCo_DH-like_C"/>
</dbReference>
<feature type="domain" description="Acyl-CoA oxidase/dehydrogenase middle" evidence="7">
    <location>
        <begin position="126"/>
        <end position="228"/>
    </location>
</feature>
<gene>
    <name evidence="9" type="ORF">UFOPK3662_03113</name>
</gene>